<protein>
    <submittedName>
        <fullName evidence="1">Uncharacterized protein</fullName>
    </submittedName>
</protein>
<comment type="caution">
    <text evidence="1">The sequence shown here is derived from an EMBL/GenBank/DDBJ whole genome shotgun (WGS) entry which is preliminary data.</text>
</comment>
<sequence length="70" mass="7587">MRIARNGWEIGVSAGYRSVVVMPARTVTATADPANQNMIRAVPRRMWIFSQGDGGRWGTAPGEGKLLSGR</sequence>
<organism evidence="1 2">
    <name type="scientific">Dactylosporangium siamense</name>
    <dbReference type="NCBI Taxonomy" id="685454"/>
    <lineage>
        <taxon>Bacteria</taxon>
        <taxon>Bacillati</taxon>
        <taxon>Actinomycetota</taxon>
        <taxon>Actinomycetes</taxon>
        <taxon>Micromonosporales</taxon>
        <taxon>Micromonosporaceae</taxon>
        <taxon>Dactylosporangium</taxon>
    </lineage>
</organism>
<dbReference type="EMBL" id="BONQ01000108">
    <property type="protein sequence ID" value="GIG48751.1"/>
    <property type="molecule type" value="Genomic_DNA"/>
</dbReference>
<accession>A0A919PQB7</accession>
<reference evidence="1" key="1">
    <citation type="submission" date="2021-01" db="EMBL/GenBank/DDBJ databases">
        <title>Whole genome shotgun sequence of Dactylosporangium siamense NBRC 106093.</title>
        <authorList>
            <person name="Komaki H."/>
            <person name="Tamura T."/>
        </authorList>
    </citation>
    <scope>NUCLEOTIDE SEQUENCE</scope>
    <source>
        <strain evidence="1">NBRC 106093</strain>
    </source>
</reference>
<name>A0A919PQB7_9ACTN</name>
<gene>
    <name evidence="1" type="ORF">Dsi01nite_067920</name>
</gene>
<keyword evidence="2" id="KW-1185">Reference proteome</keyword>
<dbReference type="Proteomes" id="UP000660611">
    <property type="component" value="Unassembled WGS sequence"/>
</dbReference>
<evidence type="ECO:0000313" key="2">
    <source>
        <dbReference type="Proteomes" id="UP000660611"/>
    </source>
</evidence>
<dbReference type="AlphaFoldDB" id="A0A919PQB7"/>
<evidence type="ECO:0000313" key="1">
    <source>
        <dbReference type="EMBL" id="GIG48751.1"/>
    </source>
</evidence>
<proteinExistence type="predicted"/>